<evidence type="ECO:0000256" key="1">
    <source>
        <dbReference type="SAM" id="MobiDB-lite"/>
    </source>
</evidence>
<feature type="compositionally biased region" description="Basic and acidic residues" evidence="1">
    <location>
        <begin position="119"/>
        <end position="132"/>
    </location>
</feature>
<name>A0A0C3DYW4_9AGAM</name>
<feature type="region of interest" description="Disordered" evidence="1">
    <location>
        <begin position="119"/>
        <end position="144"/>
    </location>
</feature>
<evidence type="ECO:0000313" key="2">
    <source>
        <dbReference type="EMBL" id="KIM65735.1"/>
    </source>
</evidence>
<keyword evidence="3" id="KW-1185">Reference proteome</keyword>
<evidence type="ECO:0000313" key="3">
    <source>
        <dbReference type="Proteomes" id="UP000053989"/>
    </source>
</evidence>
<dbReference type="HOGENOM" id="CLU_090729_0_0_1"/>
<protein>
    <submittedName>
        <fullName evidence="2">Uncharacterized protein</fullName>
    </submittedName>
</protein>
<dbReference type="Proteomes" id="UP000053989">
    <property type="component" value="Unassembled WGS sequence"/>
</dbReference>
<feature type="compositionally biased region" description="Low complexity" evidence="1">
    <location>
        <begin position="74"/>
        <end position="89"/>
    </location>
</feature>
<dbReference type="InParanoid" id="A0A0C3DYW4"/>
<accession>A0A0C3DYW4</accession>
<reference evidence="2 3" key="1">
    <citation type="submission" date="2014-04" db="EMBL/GenBank/DDBJ databases">
        <authorList>
            <consortium name="DOE Joint Genome Institute"/>
            <person name="Kuo A."/>
            <person name="Kohler A."/>
            <person name="Nagy L.G."/>
            <person name="Floudas D."/>
            <person name="Copeland A."/>
            <person name="Barry K.W."/>
            <person name="Cichocki N."/>
            <person name="Veneault-Fourrey C."/>
            <person name="LaButti K."/>
            <person name="Lindquist E.A."/>
            <person name="Lipzen A."/>
            <person name="Lundell T."/>
            <person name="Morin E."/>
            <person name="Murat C."/>
            <person name="Sun H."/>
            <person name="Tunlid A."/>
            <person name="Henrissat B."/>
            <person name="Grigoriev I.V."/>
            <person name="Hibbett D.S."/>
            <person name="Martin F."/>
            <person name="Nordberg H.P."/>
            <person name="Cantor M.N."/>
            <person name="Hua S.X."/>
        </authorList>
    </citation>
    <scope>NUCLEOTIDE SEQUENCE [LARGE SCALE GENOMIC DNA]</scope>
    <source>
        <strain evidence="2 3">Foug A</strain>
    </source>
</reference>
<feature type="region of interest" description="Disordered" evidence="1">
    <location>
        <begin position="55"/>
        <end position="96"/>
    </location>
</feature>
<organism evidence="2 3">
    <name type="scientific">Scleroderma citrinum Foug A</name>
    <dbReference type="NCBI Taxonomy" id="1036808"/>
    <lineage>
        <taxon>Eukaryota</taxon>
        <taxon>Fungi</taxon>
        <taxon>Dikarya</taxon>
        <taxon>Basidiomycota</taxon>
        <taxon>Agaricomycotina</taxon>
        <taxon>Agaricomycetes</taxon>
        <taxon>Agaricomycetidae</taxon>
        <taxon>Boletales</taxon>
        <taxon>Sclerodermatineae</taxon>
        <taxon>Sclerodermataceae</taxon>
        <taxon>Scleroderma</taxon>
    </lineage>
</organism>
<gene>
    <name evidence="2" type="ORF">SCLCIDRAFT_69627</name>
</gene>
<feature type="non-terminal residue" evidence="2">
    <location>
        <position position="187"/>
    </location>
</feature>
<reference evidence="3" key="2">
    <citation type="submission" date="2015-01" db="EMBL/GenBank/DDBJ databases">
        <title>Evolutionary Origins and Diversification of the Mycorrhizal Mutualists.</title>
        <authorList>
            <consortium name="DOE Joint Genome Institute"/>
            <consortium name="Mycorrhizal Genomics Consortium"/>
            <person name="Kohler A."/>
            <person name="Kuo A."/>
            <person name="Nagy L.G."/>
            <person name="Floudas D."/>
            <person name="Copeland A."/>
            <person name="Barry K.W."/>
            <person name="Cichocki N."/>
            <person name="Veneault-Fourrey C."/>
            <person name="LaButti K."/>
            <person name="Lindquist E.A."/>
            <person name="Lipzen A."/>
            <person name="Lundell T."/>
            <person name="Morin E."/>
            <person name="Murat C."/>
            <person name="Riley R."/>
            <person name="Ohm R."/>
            <person name="Sun H."/>
            <person name="Tunlid A."/>
            <person name="Henrissat B."/>
            <person name="Grigoriev I.V."/>
            <person name="Hibbett D.S."/>
            <person name="Martin F."/>
        </authorList>
    </citation>
    <scope>NUCLEOTIDE SEQUENCE [LARGE SCALE GENOMIC DNA]</scope>
    <source>
        <strain evidence="3">Foug A</strain>
    </source>
</reference>
<dbReference type="OrthoDB" id="2689235at2759"/>
<dbReference type="EMBL" id="KN822020">
    <property type="protein sequence ID" value="KIM65735.1"/>
    <property type="molecule type" value="Genomic_DNA"/>
</dbReference>
<proteinExistence type="predicted"/>
<dbReference type="AlphaFoldDB" id="A0A0C3DYW4"/>
<sequence length="187" mass="20397">MKFTIDSKLLAFTLLNSLPKTAEWSTFTSALINSVDPAKLTFDDLETRIVAEAGRLNPSGTPESGLIAKGKPGTGTRTGTRTGTETGTGKWCEHHQSATHDTPDCFSYKTWVKELRENKGKKWQGKKGEKSNVAETPPDTGTPQSALVTKAAVSQNLINRIHAYLSRELNSQKSYDIIIDSSATSHM</sequence>